<dbReference type="Pfam" id="PF02894">
    <property type="entry name" value="GFO_IDH_MocA_C"/>
    <property type="match status" value="1"/>
</dbReference>
<dbReference type="EMBL" id="MWPH01000003">
    <property type="protein sequence ID" value="OVE83707.1"/>
    <property type="molecule type" value="Genomic_DNA"/>
</dbReference>
<dbReference type="RefSeq" id="WP_087715197.1">
    <property type="nucleotide sequence ID" value="NZ_MWPH01000003.1"/>
</dbReference>
<dbReference type="SUPFAM" id="SSF55347">
    <property type="entry name" value="Glyceraldehyde-3-phosphate dehydrogenase-like, C-terminal domain"/>
    <property type="match status" value="1"/>
</dbReference>
<evidence type="ECO:0000259" key="2">
    <source>
        <dbReference type="Pfam" id="PF02894"/>
    </source>
</evidence>
<protein>
    <recommendedName>
        <fullName evidence="5">Glucose-fructose oxidoreductase</fullName>
    </recommendedName>
</protein>
<keyword evidence="4" id="KW-1185">Reference proteome</keyword>
<proteinExistence type="predicted"/>
<dbReference type="GO" id="GO:0000166">
    <property type="term" value="F:nucleotide binding"/>
    <property type="evidence" value="ECO:0007669"/>
    <property type="project" value="InterPro"/>
</dbReference>
<feature type="domain" description="Gfo/Idh/MocA-like oxidoreductase N-terminal" evidence="1">
    <location>
        <begin position="27"/>
        <end position="139"/>
    </location>
</feature>
<evidence type="ECO:0000313" key="3">
    <source>
        <dbReference type="EMBL" id="OVE83707.1"/>
    </source>
</evidence>
<sequence length="360" mass="39948">MSYDVAFIGTGDAADLTDPSPDGFAMNYYHAEAYEVLENCTLVACADVDTDRAAAFADEFDIDAAQTYADYEAMLAKAEPDIVSISVWPDIHAEVVIDCARTDSVAAIHCEKPMDLTWGGSERMARVCDQRGVQLTFNHMRRFKPTWVEARELIDSGEIGDLERVELALGNIYDGGTHGIDFATGVVGDRPAEWVLGQIDYREENRWFGAHNENQAFAQWEYDNGVYGVVTTGKGSSLVPAKMRFTGTEGVLDVNPDDEDADNVVRWRGHGEADWNRRTLEEGAWTDPINDAIAHVVECLETGTEPELSARRGLNTTEIIFGIWESARRRGRVDFPLEIDDNPLHEMVESGALEPESTDD</sequence>
<dbReference type="Pfam" id="PF01408">
    <property type="entry name" value="GFO_IDH_MocA"/>
    <property type="match status" value="1"/>
</dbReference>
<accession>A0A202E617</accession>
<dbReference type="PANTHER" id="PTHR43708">
    <property type="entry name" value="CONSERVED EXPRESSED OXIDOREDUCTASE (EUROFUNG)"/>
    <property type="match status" value="1"/>
</dbReference>
<evidence type="ECO:0008006" key="5">
    <source>
        <dbReference type="Google" id="ProtNLM"/>
    </source>
</evidence>
<reference evidence="3 4" key="1">
    <citation type="submission" date="2017-02" db="EMBL/GenBank/DDBJ databases">
        <title>Natronthermophilus aegyptiacus gen. nov.,sp. nov., an aerobic, extremely halophilic alkalithermophilic archaeon isolated from the athalassohaline Wadi An Natrun, Egypt.</title>
        <authorList>
            <person name="Zhao B."/>
        </authorList>
    </citation>
    <scope>NUCLEOTIDE SEQUENCE [LARGE SCALE GENOMIC DNA]</scope>
    <source>
        <strain evidence="3 4">CGMCC 1.3597</strain>
    </source>
</reference>
<dbReference type="AlphaFoldDB" id="A0A202E617"/>
<dbReference type="PANTHER" id="PTHR43708:SF8">
    <property type="entry name" value="OXIDOREDUCTASE"/>
    <property type="match status" value="1"/>
</dbReference>
<dbReference type="InterPro" id="IPR036291">
    <property type="entry name" value="NAD(P)-bd_dom_sf"/>
</dbReference>
<name>A0A202E617_9EURY</name>
<evidence type="ECO:0000259" key="1">
    <source>
        <dbReference type="Pfam" id="PF01408"/>
    </source>
</evidence>
<dbReference type="Gene3D" id="3.40.50.720">
    <property type="entry name" value="NAD(P)-binding Rossmann-like Domain"/>
    <property type="match status" value="2"/>
</dbReference>
<feature type="domain" description="Gfo/Idh/MocA-like oxidoreductase C-terminal" evidence="2">
    <location>
        <begin position="168"/>
        <end position="334"/>
    </location>
</feature>
<dbReference type="InterPro" id="IPR000683">
    <property type="entry name" value="Gfo/Idh/MocA-like_OxRdtase_N"/>
</dbReference>
<gene>
    <name evidence="3" type="ORF">B2G88_14870</name>
</gene>
<evidence type="ECO:0000313" key="4">
    <source>
        <dbReference type="Proteomes" id="UP000196084"/>
    </source>
</evidence>
<dbReference type="Gene3D" id="3.30.360.10">
    <property type="entry name" value="Dihydrodipicolinate Reductase, domain 2"/>
    <property type="match status" value="2"/>
</dbReference>
<dbReference type="SUPFAM" id="SSF51735">
    <property type="entry name" value="NAD(P)-binding Rossmann-fold domains"/>
    <property type="match status" value="1"/>
</dbReference>
<dbReference type="InterPro" id="IPR004104">
    <property type="entry name" value="Gfo/Idh/MocA-like_OxRdtase_C"/>
</dbReference>
<dbReference type="Proteomes" id="UP000196084">
    <property type="component" value="Unassembled WGS sequence"/>
</dbReference>
<dbReference type="InterPro" id="IPR051317">
    <property type="entry name" value="Gfo/Idh/MocA_oxidoreduct"/>
</dbReference>
<organism evidence="3 4">
    <name type="scientific">Natronolimnobius baerhuensis</name>
    <dbReference type="NCBI Taxonomy" id="253108"/>
    <lineage>
        <taxon>Archaea</taxon>
        <taxon>Methanobacteriati</taxon>
        <taxon>Methanobacteriota</taxon>
        <taxon>Stenosarchaea group</taxon>
        <taxon>Halobacteria</taxon>
        <taxon>Halobacteriales</taxon>
        <taxon>Natrialbaceae</taxon>
        <taxon>Natronolimnobius</taxon>
    </lineage>
</organism>
<comment type="caution">
    <text evidence="3">The sequence shown here is derived from an EMBL/GenBank/DDBJ whole genome shotgun (WGS) entry which is preliminary data.</text>
</comment>